<proteinExistence type="predicted"/>
<dbReference type="PANTHER" id="PTHR48022">
    <property type="entry name" value="PLASTIDIC GLUCOSE TRANSPORTER 4"/>
    <property type="match status" value="1"/>
</dbReference>
<accession>A0A1F8AGA4</accession>
<keyword evidence="3 5" id="KW-1133">Transmembrane helix</keyword>
<dbReference type="GeneID" id="34443949"/>
<feature type="transmembrane region" description="Helical" evidence="5">
    <location>
        <begin position="7"/>
        <end position="25"/>
    </location>
</feature>
<name>A0A1F8AGA4_9EURO</name>
<evidence type="ECO:0000313" key="7">
    <source>
        <dbReference type="Proteomes" id="UP000179179"/>
    </source>
</evidence>
<comment type="caution">
    <text evidence="6">The sequence shown here is derived from an EMBL/GenBank/DDBJ whole genome shotgun (WGS) entry which is preliminary data.</text>
</comment>
<feature type="transmembrane region" description="Helical" evidence="5">
    <location>
        <begin position="31"/>
        <end position="51"/>
    </location>
</feature>
<keyword evidence="2 5" id="KW-0812">Transmembrane</keyword>
<evidence type="ECO:0000256" key="5">
    <source>
        <dbReference type="SAM" id="Phobius"/>
    </source>
</evidence>
<dbReference type="InterPro" id="IPR036259">
    <property type="entry name" value="MFS_trans_sf"/>
</dbReference>
<dbReference type="InterPro" id="IPR005828">
    <property type="entry name" value="MFS_sugar_transport-like"/>
</dbReference>
<evidence type="ECO:0000256" key="2">
    <source>
        <dbReference type="ARBA" id="ARBA00022692"/>
    </source>
</evidence>
<dbReference type="Proteomes" id="UP000179179">
    <property type="component" value="Unassembled WGS sequence"/>
</dbReference>
<dbReference type="EMBL" id="LYCR01000002">
    <property type="protein sequence ID" value="OGM50780.1"/>
    <property type="molecule type" value="Genomic_DNA"/>
</dbReference>
<dbReference type="OrthoDB" id="6612291at2759"/>
<sequence length="112" mass="12586">MSSISTASHWLWNFIIAVVTLVALYSIGWRYYIVFTATSASVPLIVLPLFAETMNRNLELIDRAFKEAPTIWDIIPMARRLLQGDVQPKAGGMNEEKGAEAEVARVEQKEFA</sequence>
<dbReference type="InterPro" id="IPR050360">
    <property type="entry name" value="MFS_Sugar_Transporters"/>
</dbReference>
<evidence type="ECO:0000256" key="4">
    <source>
        <dbReference type="ARBA" id="ARBA00023136"/>
    </source>
</evidence>
<keyword evidence="7" id="KW-1185">Reference proteome</keyword>
<evidence type="ECO:0000256" key="1">
    <source>
        <dbReference type="ARBA" id="ARBA00004141"/>
    </source>
</evidence>
<dbReference type="Pfam" id="PF00083">
    <property type="entry name" value="Sugar_tr"/>
    <property type="match status" value="1"/>
</dbReference>
<keyword evidence="4 5" id="KW-0472">Membrane</keyword>
<dbReference type="AlphaFoldDB" id="A0A1F8AGA4"/>
<gene>
    <name evidence="6" type="ORF">ABOM_000559</name>
</gene>
<reference evidence="6 7" key="1">
    <citation type="journal article" date="2016" name="Genome Biol. Evol.">
        <title>Draft genome sequence of an aflatoxigenic Aspergillus species, A. bombycis.</title>
        <authorList>
            <person name="Moore G.G."/>
            <person name="Mack B.M."/>
            <person name="Beltz S.B."/>
            <person name="Gilbert M.K."/>
        </authorList>
    </citation>
    <scope>NUCLEOTIDE SEQUENCE [LARGE SCALE GENOMIC DNA]</scope>
    <source>
        <strain evidence="7">NRRL 26010</strain>
    </source>
</reference>
<evidence type="ECO:0000313" key="6">
    <source>
        <dbReference type="EMBL" id="OGM50780.1"/>
    </source>
</evidence>
<dbReference type="RefSeq" id="XP_022394497.1">
    <property type="nucleotide sequence ID" value="XM_022527689.1"/>
</dbReference>
<organism evidence="6 7">
    <name type="scientific">Aspergillus bombycis</name>
    <dbReference type="NCBI Taxonomy" id="109264"/>
    <lineage>
        <taxon>Eukaryota</taxon>
        <taxon>Fungi</taxon>
        <taxon>Dikarya</taxon>
        <taxon>Ascomycota</taxon>
        <taxon>Pezizomycotina</taxon>
        <taxon>Eurotiomycetes</taxon>
        <taxon>Eurotiomycetidae</taxon>
        <taxon>Eurotiales</taxon>
        <taxon>Aspergillaceae</taxon>
        <taxon>Aspergillus</taxon>
    </lineage>
</organism>
<dbReference type="PANTHER" id="PTHR48022:SF45">
    <property type="entry name" value="MAJOR FACILITATOR SUPERFAMILY (MFS) PROFILE DOMAIN-CONTAINING PROTEIN-RELATED"/>
    <property type="match status" value="1"/>
</dbReference>
<protein>
    <submittedName>
        <fullName evidence="6">Uncharacterized protein</fullName>
    </submittedName>
</protein>
<evidence type="ECO:0000256" key="3">
    <source>
        <dbReference type="ARBA" id="ARBA00022989"/>
    </source>
</evidence>
<comment type="subcellular location">
    <subcellularLocation>
        <location evidence="1">Membrane</location>
        <topology evidence="1">Multi-pass membrane protein</topology>
    </subcellularLocation>
</comment>
<dbReference type="GO" id="GO:0005351">
    <property type="term" value="F:carbohydrate:proton symporter activity"/>
    <property type="evidence" value="ECO:0007669"/>
    <property type="project" value="TreeGrafter"/>
</dbReference>
<dbReference type="Gene3D" id="1.20.1250.20">
    <property type="entry name" value="MFS general substrate transporter like domains"/>
    <property type="match status" value="1"/>
</dbReference>
<dbReference type="GO" id="GO:0016020">
    <property type="term" value="C:membrane"/>
    <property type="evidence" value="ECO:0007669"/>
    <property type="project" value="UniProtKB-SubCell"/>
</dbReference>